<sequence length="1261" mass="141335">MSQPQSIGDVIETRRRSRSKTPSMNLRVSSDREINGSETSPGRKVRKTPTVGMIEEEAPSPAAQKTLAAATTTAAAAAASQGRSTPVRKIRVVTSDYSSEDISPDRARQAATAVAANAQLAKSMAQLTQSSVTTTTTTMTTTQETTVVLDGGKEKVSSKQTVTQTSNSGGSANDKTTTGKEALSTSPKKDTNSQKLTSTSTTSSSSSATTTRSSKLATASAAVLRTSTPKNAAQKQASAKVILTPEELQQHAAYKEYLEAGEYWNKYPKTDYTYSELSPHRREVAPGLVAMPNMSRPSLNKHAERVQTMIQRNPEQEAYIRERYTSARSRLIRSNPYDSNDETDELMQSKSVHRQQRVTVEQRSTVTRFFLSIITFFYTFADSVRSVFRRKDEQHMYYTRIEDERGFFARVYGFVSSFFVNVFKRIYLLISSILFLDAWLLQTSAANAEQQKVGLRKRRYLLCLLVLLPFLLIGGTLLYLDPSALEAIRARLPSELSDLPELKLPNLPKLPSLPDLPELPNVPVPDVESVKQYVGDRWTDLSDLTGFYFDQLKLASQNSVDAVPYLLADENQTIVLPASSRASIALSSLSRILPSNMKDSEVDVEFLYRYLNERNSKFREKVLSVSSFLSALSVPFGWLSTTFSWPGSRTWSWTGGKSDSASRETIRNTLQRTLSKEEFEELMRHINTYIDEMMEQKYVSKVDEAARLQKASVPSETKAVTPEITLHVAQVIEESLKSYSYRLTDKDIESVVEKVRQSLEASYPWLFDGASKKGSGQSNVTPEGGNVLSKEYVTEIQRLVEQHMTVHNHHYVISGSQLEDILARILSSEKLSALIDQRIVANSAAQSEHLAAAEKRQREALVDDLRKELNEIKAHFSEQLLSSSVQWEERLQLVKENHKQLEEQLKAYRLESNDLYQKLLADIDNRLNALREERYEGVNKVIRENIITILGLNVKQDIADGDLRAWINGLFVARDHLEQRLEEIQAKVNLDLREEIDRSAGRLMLEIGEQIRAEMMVRLKEEMLAREKEAAAASHTTVVATSESNVSSDGGEKSEPAAQSSSSNLTEDDVKRIVRDALTVYDADKTGKVDYALESAGGQVLSTRCTESYQASSAEFRIFGIIPIWYPSNTPRTVISPTMEPGQCWAFQGFPGYLVIQLNSEIIVTGFTLEHISKLLVSNGSISSAPKHFTVWGLRALNDPEPVLLGSYEYLDKMGSSVQYFPVQNKDWQEPLQIVELRIESNHGNIHYTCLYRFRVHGDKV</sequence>
<dbReference type="GO" id="GO:0034993">
    <property type="term" value="C:meiotic nuclear membrane microtubule tethering complex"/>
    <property type="evidence" value="ECO:0007669"/>
    <property type="project" value="TreeGrafter"/>
</dbReference>
<name>A0A182P1Z6_9DIPT</name>
<evidence type="ECO:0000256" key="7">
    <source>
        <dbReference type="SAM" id="MobiDB-lite"/>
    </source>
</evidence>
<evidence type="ECO:0000256" key="6">
    <source>
        <dbReference type="SAM" id="Coils"/>
    </source>
</evidence>
<protein>
    <recommendedName>
        <fullName evidence="9">SUN domain-containing protein</fullName>
    </recommendedName>
</protein>
<feature type="region of interest" description="Disordered" evidence="7">
    <location>
        <begin position="1"/>
        <end position="67"/>
    </location>
</feature>
<evidence type="ECO:0000313" key="11">
    <source>
        <dbReference type="Proteomes" id="UP000075885"/>
    </source>
</evidence>
<evidence type="ECO:0000256" key="3">
    <source>
        <dbReference type="ARBA" id="ARBA00022989"/>
    </source>
</evidence>
<keyword evidence="4 6" id="KW-0175">Coiled coil</keyword>
<dbReference type="InterPro" id="IPR045119">
    <property type="entry name" value="SUN1-5"/>
</dbReference>
<dbReference type="Gene3D" id="2.60.120.260">
    <property type="entry name" value="Galactose-binding domain-like"/>
    <property type="match status" value="1"/>
</dbReference>
<reference evidence="11" key="1">
    <citation type="submission" date="2013-03" db="EMBL/GenBank/DDBJ databases">
        <title>The Genome Sequence of Anopheles epiroticus epiroticus2.</title>
        <authorList>
            <consortium name="The Broad Institute Genomics Platform"/>
            <person name="Neafsey D.E."/>
            <person name="Howell P."/>
            <person name="Walker B."/>
            <person name="Young S.K."/>
            <person name="Zeng Q."/>
            <person name="Gargeya S."/>
            <person name="Fitzgerald M."/>
            <person name="Haas B."/>
            <person name="Abouelleil A."/>
            <person name="Allen A.W."/>
            <person name="Alvarado L."/>
            <person name="Arachchi H.M."/>
            <person name="Berlin A.M."/>
            <person name="Chapman S.B."/>
            <person name="Gainer-Dewar J."/>
            <person name="Goldberg J."/>
            <person name="Griggs A."/>
            <person name="Gujja S."/>
            <person name="Hansen M."/>
            <person name="Howarth C."/>
            <person name="Imamovic A."/>
            <person name="Ireland A."/>
            <person name="Larimer J."/>
            <person name="McCowan C."/>
            <person name="Murphy C."/>
            <person name="Pearson M."/>
            <person name="Poon T.W."/>
            <person name="Priest M."/>
            <person name="Roberts A."/>
            <person name="Saif S."/>
            <person name="Shea T."/>
            <person name="Sisk P."/>
            <person name="Sykes S."/>
            <person name="Wortman J."/>
            <person name="Nusbaum C."/>
            <person name="Birren B."/>
        </authorList>
    </citation>
    <scope>NUCLEOTIDE SEQUENCE [LARGE SCALE GENOMIC DNA]</scope>
    <source>
        <strain evidence="11">Epiroticus2</strain>
    </source>
</reference>
<feature type="domain" description="SUN" evidence="9">
    <location>
        <begin position="1097"/>
        <end position="1261"/>
    </location>
</feature>
<accession>A0A182P1Z6</accession>
<keyword evidence="11" id="KW-1185">Reference proteome</keyword>
<comment type="subcellular location">
    <subcellularLocation>
        <location evidence="1">Membrane</location>
    </subcellularLocation>
</comment>
<dbReference type="GO" id="GO:0043495">
    <property type="term" value="F:protein-membrane adaptor activity"/>
    <property type="evidence" value="ECO:0007669"/>
    <property type="project" value="TreeGrafter"/>
</dbReference>
<keyword evidence="2 8" id="KW-0812">Transmembrane</keyword>
<dbReference type="Proteomes" id="UP000075885">
    <property type="component" value="Unassembled WGS sequence"/>
</dbReference>
<dbReference type="InterPro" id="IPR012919">
    <property type="entry name" value="SUN_dom"/>
</dbReference>
<feature type="coiled-coil region" evidence="6">
    <location>
        <begin position="851"/>
        <end position="933"/>
    </location>
</feature>
<feature type="compositionally biased region" description="Polar residues" evidence="7">
    <location>
        <begin position="158"/>
        <end position="176"/>
    </location>
</feature>
<evidence type="ECO:0000256" key="2">
    <source>
        <dbReference type="ARBA" id="ARBA00022692"/>
    </source>
</evidence>
<dbReference type="PANTHER" id="PTHR12911">
    <property type="entry name" value="SAD1/UNC-84-LIKE PROTEIN-RELATED"/>
    <property type="match status" value="1"/>
</dbReference>
<dbReference type="PANTHER" id="PTHR12911:SF8">
    <property type="entry name" value="KLAROID PROTEIN-RELATED"/>
    <property type="match status" value="1"/>
</dbReference>
<feature type="compositionally biased region" description="Low complexity" evidence="7">
    <location>
        <begin position="197"/>
        <end position="220"/>
    </location>
</feature>
<keyword evidence="5 8" id="KW-0472">Membrane</keyword>
<feature type="transmembrane region" description="Helical" evidence="8">
    <location>
        <begin position="429"/>
        <end position="448"/>
    </location>
</feature>
<feature type="transmembrane region" description="Helical" evidence="8">
    <location>
        <begin position="460"/>
        <end position="480"/>
    </location>
</feature>
<evidence type="ECO:0000256" key="8">
    <source>
        <dbReference type="SAM" id="Phobius"/>
    </source>
</evidence>
<evidence type="ECO:0000256" key="4">
    <source>
        <dbReference type="ARBA" id="ARBA00023054"/>
    </source>
</evidence>
<keyword evidence="3 8" id="KW-1133">Transmembrane helix</keyword>
<dbReference type="VEuPathDB" id="VectorBase:AEPI000930"/>
<dbReference type="AlphaFoldDB" id="A0A182P1Z6"/>
<dbReference type="PROSITE" id="PS51469">
    <property type="entry name" value="SUN"/>
    <property type="match status" value="1"/>
</dbReference>
<reference evidence="10" key="2">
    <citation type="submission" date="2020-05" db="UniProtKB">
        <authorList>
            <consortium name="EnsemblMetazoa"/>
        </authorList>
    </citation>
    <scope>IDENTIFICATION</scope>
    <source>
        <strain evidence="10">Epiroticus2</strain>
    </source>
</reference>
<dbReference type="EnsemblMetazoa" id="AEPI000930-RA">
    <property type="protein sequence ID" value="AEPI000930-PA"/>
    <property type="gene ID" value="AEPI000930"/>
</dbReference>
<feature type="compositionally biased region" description="Low complexity" evidence="7">
    <location>
        <begin position="1034"/>
        <end position="1044"/>
    </location>
</feature>
<evidence type="ECO:0000259" key="9">
    <source>
        <dbReference type="PROSITE" id="PS51469"/>
    </source>
</evidence>
<dbReference type="FunFam" id="2.60.120.260:FF:000009">
    <property type="entry name" value="SUN domain-containing protein 1 isoform X1"/>
    <property type="match status" value="1"/>
</dbReference>
<feature type="region of interest" description="Disordered" evidence="7">
    <location>
        <begin position="1034"/>
        <end position="1066"/>
    </location>
</feature>
<evidence type="ECO:0000313" key="10">
    <source>
        <dbReference type="EnsemblMetazoa" id="AEPI000930-PA"/>
    </source>
</evidence>
<feature type="region of interest" description="Disordered" evidence="7">
    <location>
        <begin position="143"/>
        <end position="220"/>
    </location>
</feature>
<feature type="coiled-coil region" evidence="6">
    <location>
        <begin position="967"/>
        <end position="994"/>
    </location>
</feature>
<proteinExistence type="predicted"/>
<evidence type="ECO:0000256" key="5">
    <source>
        <dbReference type="ARBA" id="ARBA00023136"/>
    </source>
</evidence>
<dbReference type="Pfam" id="PF07738">
    <property type="entry name" value="Sad1_UNC"/>
    <property type="match status" value="1"/>
</dbReference>
<evidence type="ECO:0000256" key="1">
    <source>
        <dbReference type="ARBA" id="ARBA00004370"/>
    </source>
</evidence>
<dbReference type="STRING" id="199890.A0A182P1Z6"/>
<organism evidence="10 11">
    <name type="scientific">Anopheles epiroticus</name>
    <dbReference type="NCBI Taxonomy" id="199890"/>
    <lineage>
        <taxon>Eukaryota</taxon>
        <taxon>Metazoa</taxon>
        <taxon>Ecdysozoa</taxon>
        <taxon>Arthropoda</taxon>
        <taxon>Hexapoda</taxon>
        <taxon>Insecta</taxon>
        <taxon>Pterygota</taxon>
        <taxon>Neoptera</taxon>
        <taxon>Endopterygota</taxon>
        <taxon>Diptera</taxon>
        <taxon>Nematocera</taxon>
        <taxon>Culicoidea</taxon>
        <taxon>Culicidae</taxon>
        <taxon>Anophelinae</taxon>
        <taxon>Anopheles</taxon>
    </lineage>
</organism>